<evidence type="ECO:0000313" key="11">
    <source>
        <dbReference type="EMBL" id="KAK6636094.1"/>
    </source>
</evidence>
<reference evidence="11 12" key="1">
    <citation type="submission" date="2023-10" db="EMBL/GenBank/DDBJ databases">
        <title>Genomes of two closely related lineages of the louse Polyplax serrata with different host specificities.</title>
        <authorList>
            <person name="Martinu J."/>
            <person name="Tarabai H."/>
            <person name="Stefka J."/>
            <person name="Hypsa V."/>
        </authorList>
    </citation>
    <scope>NUCLEOTIDE SEQUENCE [LARGE SCALE GENOMIC DNA]</scope>
    <source>
        <strain evidence="11">HR10_N</strain>
    </source>
</reference>
<organism evidence="11 12">
    <name type="scientific">Polyplax serrata</name>
    <name type="common">Common mouse louse</name>
    <dbReference type="NCBI Taxonomy" id="468196"/>
    <lineage>
        <taxon>Eukaryota</taxon>
        <taxon>Metazoa</taxon>
        <taxon>Ecdysozoa</taxon>
        <taxon>Arthropoda</taxon>
        <taxon>Hexapoda</taxon>
        <taxon>Insecta</taxon>
        <taxon>Pterygota</taxon>
        <taxon>Neoptera</taxon>
        <taxon>Paraneoptera</taxon>
        <taxon>Psocodea</taxon>
        <taxon>Troctomorpha</taxon>
        <taxon>Phthiraptera</taxon>
        <taxon>Anoplura</taxon>
        <taxon>Polyplacidae</taxon>
        <taxon>Polyplax</taxon>
    </lineage>
</organism>
<dbReference type="PROSITE" id="PS50986">
    <property type="entry name" value="MANSC"/>
    <property type="match status" value="1"/>
</dbReference>
<keyword evidence="6" id="KW-0325">Glycoprotein</keyword>
<evidence type="ECO:0000256" key="5">
    <source>
        <dbReference type="ARBA" id="ARBA00023136"/>
    </source>
</evidence>
<dbReference type="EMBL" id="JAWJWE010000004">
    <property type="protein sequence ID" value="KAK6636094.1"/>
    <property type="molecule type" value="Genomic_DNA"/>
</dbReference>
<keyword evidence="5" id="KW-0472">Membrane</keyword>
<feature type="chain" id="PRO_5042968055" description="MANSC domain-containing protein" evidence="8">
    <location>
        <begin position="22"/>
        <end position="200"/>
    </location>
</feature>
<feature type="signal peptide" evidence="8">
    <location>
        <begin position="1"/>
        <end position="21"/>
    </location>
</feature>
<dbReference type="AlphaFoldDB" id="A0AAN8P2L0"/>
<comment type="subcellular location">
    <subcellularLocation>
        <location evidence="1">Membrane</location>
        <topology evidence="1">Single-pass type I membrane protein</topology>
    </subcellularLocation>
</comment>
<evidence type="ECO:0000259" key="10">
    <source>
        <dbReference type="PROSITE" id="PS50986"/>
    </source>
</evidence>
<evidence type="ECO:0000256" key="4">
    <source>
        <dbReference type="ARBA" id="ARBA00022989"/>
    </source>
</evidence>
<dbReference type="Proteomes" id="UP001372834">
    <property type="component" value="Unassembled WGS sequence"/>
</dbReference>
<dbReference type="PROSITE" id="PS50948">
    <property type="entry name" value="PAN"/>
    <property type="match status" value="1"/>
</dbReference>
<feature type="domain" description="Apple" evidence="9">
    <location>
        <begin position="39"/>
        <end position="124"/>
    </location>
</feature>
<dbReference type="InterPro" id="IPR013980">
    <property type="entry name" value="MANSC_dom"/>
</dbReference>
<evidence type="ECO:0000256" key="6">
    <source>
        <dbReference type="ARBA" id="ARBA00023180"/>
    </source>
</evidence>
<dbReference type="PANTHER" id="PTHR46876">
    <property type="entry name" value="LOW-DENSITY LIPOPROTEIN RECEPTOR-RELATED PROTEIN 11"/>
    <property type="match status" value="1"/>
</dbReference>
<evidence type="ECO:0008006" key="13">
    <source>
        <dbReference type="Google" id="ProtNLM"/>
    </source>
</evidence>
<proteinExistence type="predicted"/>
<evidence type="ECO:0000313" key="12">
    <source>
        <dbReference type="Proteomes" id="UP001372834"/>
    </source>
</evidence>
<dbReference type="SMART" id="SM00765">
    <property type="entry name" value="MANEC"/>
    <property type="match status" value="1"/>
</dbReference>
<evidence type="ECO:0000256" key="8">
    <source>
        <dbReference type="SAM" id="SignalP"/>
    </source>
</evidence>
<keyword evidence="3 8" id="KW-0732">Signal</keyword>
<sequence>MRRLNVLLMVFSVVANEKSVGERESDFDRKRFDLGLETCMESFDVHVDKIIRTQDSRAMGAKYLNEAEVAGRDECMKLCCETPLCDVFVFEQKIPGSCYMFHCGSPEDFKCKFTQHKNYTSAVLAFNNRLGELENRMKLTKHEEELTMLRKLEPSVESTTAVRPPSSTKVPIVPAQPDKQNNRLSEYSLLTQNNRLVVKN</sequence>
<dbReference type="PANTHER" id="PTHR46876:SF1">
    <property type="entry name" value="LOW-DENSITY LIPOPROTEIN RECEPTOR-RELATED PROTEIN 11"/>
    <property type="match status" value="1"/>
</dbReference>
<accession>A0AAN8P2L0</accession>
<dbReference type="InterPro" id="IPR003609">
    <property type="entry name" value="Pan_app"/>
</dbReference>
<gene>
    <name evidence="11" type="ORF">RUM43_009746</name>
</gene>
<protein>
    <recommendedName>
        <fullName evidence="13">MANSC domain-containing protein</fullName>
    </recommendedName>
</protein>
<dbReference type="Pfam" id="PF07502">
    <property type="entry name" value="MANEC"/>
    <property type="match status" value="1"/>
</dbReference>
<evidence type="ECO:0000256" key="1">
    <source>
        <dbReference type="ARBA" id="ARBA00004479"/>
    </source>
</evidence>
<evidence type="ECO:0000259" key="9">
    <source>
        <dbReference type="PROSITE" id="PS50948"/>
    </source>
</evidence>
<feature type="domain" description="MANSC" evidence="10">
    <location>
        <begin position="45"/>
        <end position="122"/>
    </location>
</feature>
<evidence type="ECO:0000256" key="7">
    <source>
        <dbReference type="SAM" id="MobiDB-lite"/>
    </source>
</evidence>
<feature type="compositionally biased region" description="Polar residues" evidence="7">
    <location>
        <begin position="156"/>
        <end position="169"/>
    </location>
</feature>
<name>A0AAN8P2L0_POLSC</name>
<comment type="caution">
    <text evidence="11">The sequence shown here is derived from an EMBL/GenBank/DDBJ whole genome shotgun (WGS) entry which is preliminary data.</text>
</comment>
<feature type="region of interest" description="Disordered" evidence="7">
    <location>
        <begin position="155"/>
        <end position="181"/>
    </location>
</feature>
<keyword evidence="2" id="KW-0812">Transmembrane</keyword>
<evidence type="ECO:0000256" key="2">
    <source>
        <dbReference type="ARBA" id="ARBA00022692"/>
    </source>
</evidence>
<dbReference type="GO" id="GO:0016020">
    <property type="term" value="C:membrane"/>
    <property type="evidence" value="ECO:0007669"/>
    <property type="project" value="UniProtKB-SubCell"/>
</dbReference>
<evidence type="ECO:0000256" key="3">
    <source>
        <dbReference type="ARBA" id="ARBA00022729"/>
    </source>
</evidence>
<dbReference type="InterPro" id="IPR011106">
    <property type="entry name" value="MANSC_N"/>
</dbReference>
<keyword evidence="4" id="KW-1133">Transmembrane helix</keyword>